<evidence type="ECO:0000313" key="2">
    <source>
        <dbReference type="EMBL" id="CAH2312681.1"/>
    </source>
</evidence>
<keyword evidence="3" id="KW-1185">Reference proteome</keyword>
<dbReference type="EMBL" id="OW240919">
    <property type="protein sequence ID" value="CAH2312681.1"/>
    <property type="molecule type" value="Genomic_DNA"/>
</dbReference>
<sequence length="335" mass="35724">MADEEGEEDPGIHNMGNQLQLVPAVSEEEDEMELDDAESETPNIINFDTSLPTSHAGHQPTYPICTSPLSPPPFSPSPPPNTHTQTHIPQCTPGRPGSLQHAVLCCVRRKRWGQEVTSRPALPEEHPRMRSCSSLADSSGKLIFIQLSTPCLPAPTSAPSTHLSPHLCSPVPTSAPSTHLRAHINCPVPTSVHTSVPTSAHSAHLSPPVLTSVPTSASSTHPSAHISPQCPHQPPVPTSGPCTHLSAHLSPQYPPQVISYPSMLFTLSFYLFYYPGAVVCETLIHASVTTGYCHSSIEHAPPADLYPGHGIGQGERKGLGTSRDPPPPVAYLVLP</sequence>
<gene>
    <name evidence="2" type="ORF">PECUL_23A001644</name>
</gene>
<feature type="region of interest" description="Disordered" evidence="1">
    <location>
        <begin position="195"/>
        <end position="244"/>
    </location>
</feature>
<proteinExistence type="predicted"/>
<feature type="region of interest" description="Disordered" evidence="1">
    <location>
        <begin position="306"/>
        <end position="327"/>
    </location>
</feature>
<evidence type="ECO:0000256" key="1">
    <source>
        <dbReference type="SAM" id="MobiDB-lite"/>
    </source>
</evidence>
<feature type="compositionally biased region" description="Acidic residues" evidence="1">
    <location>
        <begin position="26"/>
        <end position="39"/>
    </location>
</feature>
<name>A0AAD1WLK5_PELCU</name>
<accession>A0AAD1WLK5</accession>
<dbReference type="AlphaFoldDB" id="A0AAD1WLK5"/>
<feature type="region of interest" description="Disordered" evidence="1">
    <location>
        <begin position="1"/>
        <end position="94"/>
    </location>
</feature>
<dbReference type="Proteomes" id="UP001295444">
    <property type="component" value="Chromosome 08"/>
</dbReference>
<feature type="compositionally biased region" description="Pro residues" evidence="1">
    <location>
        <begin position="69"/>
        <end position="81"/>
    </location>
</feature>
<organism evidence="2 3">
    <name type="scientific">Pelobates cultripes</name>
    <name type="common">Western spadefoot toad</name>
    <dbReference type="NCBI Taxonomy" id="61616"/>
    <lineage>
        <taxon>Eukaryota</taxon>
        <taxon>Metazoa</taxon>
        <taxon>Chordata</taxon>
        <taxon>Craniata</taxon>
        <taxon>Vertebrata</taxon>
        <taxon>Euteleostomi</taxon>
        <taxon>Amphibia</taxon>
        <taxon>Batrachia</taxon>
        <taxon>Anura</taxon>
        <taxon>Pelobatoidea</taxon>
        <taxon>Pelobatidae</taxon>
        <taxon>Pelobates</taxon>
    </lineage>
</organism>
<reference evidence="2" key="1">
    <citation type="submission" date="2022-03" db="EMBL/GenBank/DDBJ databases">
        <authorList>
            <person name="Alioto T."/>
            <person name="Alioto T."/>
            <person name="Gomez Garrido J."/>
        </authorList>
    </citation>
    <scope>NUCLEOTIDE SEQUENCE</scope>
</reference>
<evidence type="ECO:0000313" key="3">
    <source>
        <dbReference type="Proteomes" id="UP001295444"/>
    </source>
</evidence>
<protein>
    <submittedName>
        <fullName evidence="2">Cereblon isoform X1</fullName>
    </submittedName>
</protein>
<feature type="compositionally biased region" description="Polar residues" evidence="1">
    <location>
        <begin position="41"/>
        <end position="53"/>
    </location>
</feature>
<feature type="compositionally biased region" description="Polar residues" evidence="1">
    <location>
        <begin position="212"/>
        <end position="222"/>
    </location>
</feature>